<comment type="caution">
    <text evidence="1">The sequence shown here is derived from an EMBL/GenBank/DDBJ whole genome shotgun (WGS) entry which is preliminary data.</text>
</comment>
<organism evidence="1 2">
    <name type="scientific">Ficus carica</name>
    <name type="common">Common fig</name>
    <dbReference type="NCBI Taxonomy" id="3494"/>
    <lineage>
        <taxon>Eukaryota</taxon>
        <taxon>Viridiplantae</taxon>
        <taxon>Streptophyta</taxon>
        <taxon>Embryophyta</taxon>
        <taxon>Tracheophyta</taxon>
        <taxon>Spermatophyta</taxon>
        <taxon>Magnoliopsida</taxon>
        <taxon>eudicotyledons</taxon>
        <taxon>Gunneridae</taxon>
        <taxon>Pentapetalae</taxon>
        <taxon>rosids</taxon>
        <taxon>fabids</taxon>
        <taxon>Rosales</taxon>
        <taxon>Moraceae</taxon>
        <taxon>Ficeae</taxon>
        <taxon>Ficus</taxon>
    </lineage>
</organism>
<name>A0AA88J9V2_FICCA</name>
<gene>
    <name evidence="1" type="ORF">TIFTF001_035622</name>
</gene>
<keyword evidence="2" id="KW-1185">Reference proteome</keyword>
<dbReference type="EMBL" id="BTGU01000338">
    <property type="protein sequence ID" value="GMN66559.1"/>
    <property type="molecule type" value="Genomic_DNA"/>
</dbReference>
<protein>
    <recommendedName>
        <fullName evidence="3">DUF4219 domain-containing protein</fullName>
    </recommendedName>
</protein>
<proteinExistence type="predicted"/>
<evidence type="ECO:0000313" key="2">
    <source>
        <dbReference type="Proteomes" id="UP001187192"/>
    </source>
</evidence>
<evidence type="ECO:0008006" key="3">
    <source>
        <dbReference type="Google" id="ProtNLM"/>
    </source>
</evidence>
<sequence>MLLQPTSKAVIPNTVVLELLNKYNYDDWVEMVQSYLISQDLWDSVDLDSPLDAPEEFDADHNQVAETLMDLKGNRLKASEDGKWKKDKKNAAALHAIQISCGPDALSAIRGIVSARQAWITLARKFRADFILKLPGFTLDLFHLKGYQPLTTLVGWLPVGYRLVTTGFSYFIIGKRPPPAQ</sequence>
<dbReference type="Proteomes" id="UP001187192">
    <property type="component" value="Unassembled WGS sequence"/>
</dbReference>
<accession>A0AA88J9V2</accession>
<dbReference type="AlphaFoldDB" id="A0AA88J9V2"/>
<evidence type="ECO:0000313" key="1">
    <source>
        <dbReference type="EMBL" id="GMN66559.1"/>
    </source>
</evidence>
<reference evidence="1" key="1">
    <citation type="submission" date="2023-07" db="EMBL/GenBank/DDBJ databases">
        <title>draft genome sequence of fig (Ficus carica).</title>
        <authorList>
            <person name="Takahashi T."/>
            <person name="Nishimura K."/>
        </authorList>
    </citation>
    <scope>NUCLEOTIDE SEQUENCE</scope>
</reference>